<evidence type="ECO:0000313" key="1">
    <source>
        <dbReference type="EnsemblPlants" id="AET1Gv20379000.3"/>
    </source>
</evidence>
<reference evidence="1" key="3">
    <citation type="journal article" date="2017" name="Nature">
        <title>Genome sequence of the progenitor of the wheat D genome Aegilops tauschii.</title>
        <authorList>
            <person name="Luo M.C."/>
            <person name="Gu Y.Q."/>
            <person name="Puiu D."/>
            <person name="Wang H."/>
            <person name="Twardziok S.O."/>
            <person name="Deal K.R."/>
            <person name="Huo N."/>
            <person name="Zhu T."/>
            <person name="Wang L."/>
            <person name="Wang Y."/>
            <person name="McGuire P.E."/>
            <person name="Liu S."/>
            <person name="Long H."/>
            <person name="Ramasamy R.K."/>
            <person name="Rodriguez J.C."/>
            <person name="Van S.L."/>
            <person name="Yuan L."/>
            <person name="Wang Z."/>
            <person name="Xia Z."/>
            <person name="Xiao L."/>
            <person name="Anderson O.D."/>
            <person name="Ouyang S."/>
            <person name="Liang Y."/>
            <person name="Zimin A.V."/>
            <person name="Pertea G."/>
            <person name="Qi P."/>
            <person name="Bennetzen J.L."/>
            <person name="Dai X."/>
            <person name="Dawson M.W."/>
            <person name="Muller H.G."/>
            <person name="Kugler K."/>
            <person name="Rivarola-Duarte L."/>
            <person name="Spannagl M."/>
            <person name="Mayer K.F.X."/>
            <person name="Lu F.H."/>
            <person name="Bevan M.W."/>
            <person name="Leroy P."/>
            <person name="Li P."/>
            <person name="You F.M."/>
            <person name="Sun Q."/>
            <person name="Liu Z."/>
            <person name="Lyons E."/>
            <person name="Wicker T."/>
            <person name="Salzberg S.L."/>
            <person name="Devos K.M."/>
            <person name="Dvorak J."/>
        </authorList>
    </citation>
    <scope>NUCLEOTIDE SEQUENCE [LARGE SCALE GENOMIC DNA]</scope>
    <source>
        <strain evidence="1">cv. AL8/78</strain>
    </source>
</reference>
<reference evidence="2" key="2">
    <citation type="journal article" date="2017" name="Nat. Plants">
        <title>The Aegilops tauschii genome reveals multiple impacts of transposons.</title>
        <authorList>
            <person name="Zhao G."/>
            <person name="Zou C."/>
            <person name="Li K."/>
            <person name="Wang K."/>
            <person name="Li T."/>
            <person name="Gao L."/>
            <person name="Zhang X."/>
            <person name="Wang H."/>
            <person name="Yang Z."/>
            <person name="Liu X."/>
            <person name="Jiang W."/>
            <person name="Mao L."/>
            <person name="Kong X."/>
            <person name="Jiao Y."/>
            <person name="Jia J."/>
        </authorList>
    </citation>
    <scope>NUCLEOTIDE SEQUENCE [LARGE SCALE GENOMIC DNA]</scope>
    <source>
        <strain evidence="2">cv. AL8/78</strain>
    </source>
</reference>
<protein>
    <submittedName>
        <fullName evidence="1">Uncharacterized protein</fullName>
    </submittedName>
</protein>
<reference evidence="2" key="1">
    <citation type="journal article" date="2014" name="Science">
        <title>Ancient hybridizations among the ancestral genomes of bread wheat.</title>
        <authorList>
            <consortium name="International Wheat Genome Sequencing Consortium,"/>
            <person name="Marcussen T."/>
            <person name="Sandve S.R."/>
            <person name="Heier L."/>
            <person name="Spannagl M."/>
            <person name="Pfeifer M."/>
            <person name="Jakobsen K.S."/>
            <person name="Wulff B.B."/>
            <person name="Steuernagel B."/>
            <person name="Mayer K.F."/>
            <person name="Olsen O.A."/>
        </authorList>
    </citation>
    <scope>NUCLEOTIDE SEQUENCE [LARGE SCALE GENOMIC DNA]</scope>
    <source>
        <strain evidence="2">cv. AL8/78</strain>
    </source>
</reference>
<dbReference type="Proteomes" id="UP000015105">
    <property type="component" value="Chromosome 1D"/>
</dbReference>
<reference evidence="1" key="4">
    <citation type="submission" date="2019-03" db="UniProtKB">
        <authorList>
            <consortium name="EnsemblPlants"/>
        </authorList>
    </citation>
    <scope>IDENTIFICATION</scope>
</reference>
<evidence type="ECO:0000313" key="2">
    <source>
        <dbReference type="Proteomes" id="UP000015105"/>
    </source>
</evidence>
<dbReference type="Gramene" id="AET1Gv20379000.3">
    <property type="protein sequence ID" value="AET1Gv20379000.3"/>
    <property type="gene ID" value="AET1Gv20379000"/>
</dbReference>
<accession>A0A452YD68</accession>
<keyword evidence="2" id="KW-1185">Reference proteome</keyword>
<reference evidence="1" key="5">
    <citation type="journal article" date="2021" name="G3 (Bethesda)">
        <title>Aegilops tauschii genome assembly Aet v5.0 features greater sequence contiguity and improved annotation.</title>
        <authorList>
            <person name="Wang L."/>
            <person name="Zhu T."/>
            <person name="Rodriguez J.C."/>
            <person name="Deal K.R."/>
            <person name="Dubcovsky J."/>
            <person name="McGuire P.E."/>
            <person name="Lux T."/>
            <person name="Spannagl M."/>
            <person name="Mayer K.F.X."/>
            <person name="Baldrich P."/>
            <person name="Meyers B.C."/>
            <person name="Huo N."/>
            <person name="Gu Y.Q."/>
            <person name="Zhou H."/>
            <person name="Devos K.M."/>
            <person name="Bennetzen J.L."/>
            <person name="Unver T."/>
            <person name="Budak H."/>
            <person name="Gulick P.J."/>
            <person name="Galiba G."/>
            <person name="Kalapos B."/>
            <person name="Nelson D.R."/>
            <person name="Li P."/>
            <person name="You F.M."/>
            <person name="Luo M.C."/>
            <person name="Dvorak J."/>
        </authorList>
    </citation>
    <scope>NUCLEOTIDE SEQUENCE [LARGE SCALE GENOMIC DNA]</scope>
    <source>
        <strain evidence="1">cv. AL8/78</strain>
    </source>
</reference>
<dbReference type="EnsemblPlants" id="AET1Gv20379000.3">
    <property type="protein sequence ID" value="AET1Gv20379000.3"/>
    <property type="gene ID" value="AET1Gv20379000"/>
</dbReference>
<organism evidence="1 2">
    <name type="scientific">Aegilops tauschii subsp. strangulata</name>
    <name type="common">Goatgrass</name>
    <dbReference type="NCBI Taxonomy" id="200361"/>
    <lineage>
        <taxon>Eukaryota</taxon>
        <taxon>Viridiplantae</taxon>
        <taxon>Streptophyta</taxon>
        <taxon>Embryophyta</taxon>
        <taxon>Tracheophyta</taxon>
        <taxon>Spermatophyta</taxon>
        <taxon>Magnoliopsida</taxon>
        <taxon>Liliopsida</taxon>
        <taxon>Poales</taxon>
        <taxon>Poaceae</taxon>
        <taxon>BOP clade</taxon>
        <taxon>Pooideae</taxon>
        <taxon>Triticodae</taxon>
        <taxon>Triticeae</taxon>
        <taxon>Triticinae</taxon>
        <taxon>Aegilops</taxon>
    </lineage>
</organism>
<sequence length="64" mass="6988">MTTSDANEGRLSVAQMIILWCEDGGHRTRGAIGNTSDAGVPMVWWILQYDSCRCELVVVSSAQT</sequence>
<dbReference type="AlphaFoldDB" id="A0A452YD68"/>
<proteinExistence type="predicted"/>
<name>A0A452YD68_AEGTS</name>